<gene>
    <name evidence="1" type="ORF">L1987_39161</name>
</gene>
<keyword evidence="2" id="KW-1185">Reference proteome</keyword>
<evidence type="ECO:0000313" key="1">
    <source>
        <dbReference type="EMBL" id="KAI3796490.1"/>
    </source>
</evidence>
<reference evidence="1 2" key="2">
    <citation type="journal article" date="2022" name="Mol. Ecol. Resour.">
        <title>The genomes of chicory, endive, great burdock and yacon provide insights into Asteraceae paleo-polyploidization history and plant inulin production.</title>
        <authorList>
            <person name="Fan W."/>
            <person name="Wang S."/>
            <person name="Wang H."/>
            <person name="Wang A."/>
            <person name="Jiang F."/>
            <person name="Liu H."/>
            <person name="Zhao H."/>
            <person name="Xu D."/>
            <person name="Zhang Y."/>
        </authorList>
    </citation>
    <scope>NUCLEOTIDE SEQUENCE [LARGE SCALE GENOMIC DNA]</scope>
    <source>
        <strain evidence="2">cv. Yunnan</strain>
        <tissue evidence="1">Leaves</tissue>
    </source>
</reference>
<organism evidence="1 2">
    <name type="scientific">Smallanthus sonchifolius</name>
    <dbReference type="NCBI Taxonomy" id="185202"/>
    <lineage>
        <taxon>Eukaryota</taxon>
        <taxon>Viridiplantae</taxon>
        <taxon>Streptophyta</taxon>
        <taxon>Embryophyta</taxon>
        <taxon>Tracheophyta</taxon>
        <taxon>Spermatophyta</taxon>
        <taxon>Magnoliopsida</taxon>
        <taxon>eudicotyledons</taxon>
        <taxon>Gunneridae</taxon>
        <taxon>Pentapetalae</taxon>
        <taxon>asterids</taxon>
        <taxon>campanulids</taxon>
        <taxon>Asterales</taxon>
        <taxon>Asteraceae</taxon>
        <taxon>Asteroideae</taxon>
        <taxon>Heliantheae alliance</taxon>
        <taxon>Millerieae</taxon>
        <taxon>Smallanthus</taxon>
    </lineage>
</organism>
<proteinExistence type="predicted"/>
<dbReference type="Proteomes" id="UP001056120">
    <property type="component" value="Linkage Group LG12"/>
</dbReference>
<evidence type="ECO:0000313" key="2">
    <source>
        <dbReference type="Proteomes" id="UP001056120"/>
    </source>
</evidence>
<sequence>MVMDHVLIINETEIRPCAILEMDHVLIINETEIWPCAILEMDHVLIINETEIRPCAILEMDHVLIINEKELWPLCHNGNGSCEKLREQWFEGFGVRDTKLKPDALDMGEMIRESTKDLTKTRSFRK</sequence>
<name>A0ACB9HN06_9ASTR</name>
<accession>A0ACB9HN06</accession>
<reference evidence="2" key="1">
    <citation type="journal article" date="2022" name="Mol. Ecol. Resour.">
        <title>The genomes of chicory, endive, great burdock and yacon provide insights into Asteraceae palaeo-polyploidization history and plant inulin production.</title>
        <authorList>
            <person name="Fan W."/>
            <person name="Wang S."/>
            <person name="Wang H."/>
            <person name="Wang A."/>
            <person name="Jiang F."/>
            <person name="Liu H."/>
            <person name="Zhao H."/>
            <person name="Xu D."/>
            <person name="Zhang Y."/>
        </authorList>
    </citation>
    <scope>NUCLEOTIDE SEQUENCE [LARGE SCALE GENOMIC DNA]</scope>
    <source>
        <strain evidence="2">cv. Yunnan</strain>
    </source>
</reference>
<dbReference type="EMBL" id="CM042029">
    <property type="protein sequence ID" value="KAI3796490.1"/>
    <property type="molecule type" value="Genomic_DNA"/>
</dbReference>
<comment type="caution">
    <text evidence="1">The sequence shown here is derived from an EMBL/GenBank/DDBJ whole genome shotgun (WGS) entry which is preliminary data.</text>
</comment>
<protein>
    <submittedName>
        <fullName evidence="1">Uncharacterized protein</fullName>
    </submittedName>
</protein>